<evidence type="ECO:0000256" key="2">
    <source>
        <dbReference type="SAM" id="SignalP"/>
    </source>
</evidence>
<dbReference type="EnsemblPlants" id="Ma03_t21650.1">
    <property type="protein sequence ID" value="Ma03_p21650.1"/>
    <property type="gene ID" value="Ma03_g21650"/>
</dbReference>
<dbReference type="PANTHER" id="PTHR47293">
    <property type="entry name" value="JACALIN-RELATED LECTIN 3"/>
    <property type="match status" value="1"/>
</dbReference>
<dbReference type="CDD" id="cd09612">
    <property type="entry name" value="Jacalin"/>
    <property type="match status" value="1"/>
</dbReference>
<accession>A0A804IES4</accession>
<dbReference type="OMA" id="SHIYISH"/>
<sequence>MVLFLFLDLMHTGNSSLSAEGLKMSIIQDDQFAIMLGVTGRVSHRSSSWDEVCYGKIKQILITHGDAINSIQVAYDFKGTPILAHRHGGDGDRFDCINLLSWETLTVVKGYYGPLGNDGIDVVLSLTFVTNGGNTYGPFGRESGTPFCFNIRNGVHFWGFHGYSNSRYLCNIGIYVKPTAEYKYHFSPKPEKFVAARSVCNVSS</sequence>
<dbReference type="InterPro" id="IPR036404">
    <property type="entry name" value="Jacalin-like_lectin_dom_sf"/>
</dbReference>
<dbReference type="InterPro" id="IPR001229">
    <property type="entry name" value="Jacalin-like_lectin_dom"/>
</dbReference>
<name>A0A804IES4_MUSAM</name>
<dbReference type="InterPro" id="IPR033734">
    <property type="entry name" value="Jacalin-like_lectin_dom_plant"/>
</dbReference>
<evidence type="ECO:0000259" key="3">
    <source>
        <dbReference type="PROSITE" id="PS51752"/>
    </source>
</evidence>
<dbReference type="Proteomes" id="UP000012960">
    <property type="component" value="Unplaced"/>
</dbReference>
<dbReference type="EMBL" id="HG996468">
    <property type="protein sequence ID" value="CAG1850887.1"/>
    <property type="molecule type" value="Genomic_DNA"/>
</dbReference>
<dbReference type="PANTHER" id="PTHR47293:SF15">
    <property type="entry name" value="JACALIN-RELATED LECTIN 19"/>
    <property type="match status" value="1"/>
</dbReference>
<protein>
    <submittedName>
        <fullName evidence="4">(wild Malaysian banana) hypothetical protein</fullName>
    </submittedName>
</protein>
<dbReference type="GO" id="GO:0030246">
    <property type="term" value="F:carbohydrate binding"/>
    <property type="evidence" value="ECO:0007669"/>
    <property type="project" value="UniProtKB-KW"/>
</dbReference>
<dbReference type="InParanoid" id="A0A804IES4"/>
<dbReference type="Gramene" id="Ma03_t21650.1">
    <property type="protein sequence ID" value="Ma03_p21650.1"/>
    <property type="gene ID" value="Ma03_g21650"/>
</dbReference>
<evidence type="ECO:0000313" key="5">
    <source>
        <dbReference type="EnsemblPlants" id="Ma03_p21650.1"/>
    </source>
</evidence>
<reference evidence="4" key="1">
    <citation type="submission" date="2021-03" db="EMBL/GenBank/DDBJ databases">
        <authorList>
            <consortium name="Genoscope - CEA"/>
            <person name="William W."/>
        </authorList>
    </citation>
    <scope>NUCLEOTIDE SEQUENCE</scope>
    <source>
        <strain evidence="4">Doubled-haploid Pahang</strain>
    </source>
</reference>
<keyword evidence="6" id="KW-1185">Reference proteome</keyword>
<feature type="signal peptide" evidence="2">
    <location>
        <begin position="1"/>
        <end position="15"/>
    </location>
</feature>
<gene>
    <name evidence="4" type="ORF">GSMUA_196790.1</name>
</gene>
<evidence type="ECO:0000313" key="4">
    <source>
        <dbReference type="EMBL" id="CAG1850887.1"/>
    </source>
</evidence>
<dbReference type="Gene3D" id="2.100.10.30">
    <property type="entry name" value="Jacalin-like lectin domain"/>
    <property type="match status" value="1"/>
</dbReference>
<dbReference type="SMART" id="SM00915">
    <property type="entry name" value="Jacalin"/>
    <property type="match status" value="1"/>
</dbReference>
<reference evidence="5" key="2">
    <citation type="submission" date="2021-05" db="UniProtKB">
        <authorList>
            <consortium name="EnsemblPlants"/>
        </authorList>
    </citation>
    <scope>IDENTIFICATION</scope>
    <source>
        <strain evidence="5">subsp. malaccensis</strain>
    </source>
</reference>
<evidence type="ECO:0000313" key="6">
    <source>
        <dbReference type="Proteomes" id="UP000012960"/>
    </source>
</evidence>
<keyword evidence="2" id="KW-0732">Signal</keyword>
<feature type="chain" id="PRO_5033611259" evidence="2">
    <location>
        <begin position="16"/>
        <end position="204"/>
    </location>
</feature>
<evidence type="ECO:0000256" key="1">
    <source>
        <dbReference type="ARBA" id="ARBA00022734"/>
    </source>
</evidence>
<dbReference type="PROSITE" id="PS51752">
    <property type="entry name" value="JACALIN_LECTIN"/>
    <property type="match status" value="1"/>
</dbReference>
<proteinExistence type="predicted"/>
<organism evidence="5 6">
    <name type="scientific">Musa acuminata subsp. malaccensis</name>
    <name type="common">Wild banana</name>
    <name type="synonym">Musa malaccensis</name>
    <dbReference type="NCBI Taxonomy" id="214687"/>
    <lineage>
        <taxon>Eukaryota</taxon>
        <taxon>Viridiplantae</taxon>
        <taxon>Streptophyta</taxon>
        <taxon>Embryophyta</taxon>
        <taxon>Tracheophyta</taxon>
        <taxon>Spermatophyta</taxon>
        <taxon>Magnoliopsida</taxon>
        <taxon>Liliopsida</taxon>
        <taxon>Zingiberales</taxon>
        <taxon>Musaceae</taxon>
        <taxon>Musa</taxon>
    </lineage>
</organism>
<keyword evidence="1" id="KW-0430">Lectin</keyword>
<feature type="domain" description="Jacalin-type lectin" evidence="3">
    <location>
        <begin position="33"/>
        <end position="178"/>
    </location>
</feature>
<dbReference type="SUPFAM" id="SSF51101">
    <property type="entry name" value="Mannose-binding lectins"/>
    <property type="match status" value="1"/>
</dbReference>
<dbReference type="AlphaFoldDB" id="A0A804IES4"/>
<dbReference type="Pfam" id="PF01419">
    <property type="entry name" value="Jacalin"/>
    <property type="match status" value="1"/>
</dbReference>